<protein>
    <submittedName>
        <fullName evidence="2">Uncharacterized protein</fullName>
    </submittedName>
</protein>
<dbReference type="PROSITE" id="PS51354">
    <property type="entry name" value="GLUTAREDOXIN_2"/>
    <property type="match status" value="1"/>
</dbReference>
<dbReference type="EMBL" id="HBHP01015390">
    <property type="protein sequence ID" value="CAD9763214.1"/>
    <property type="molecule type" value="Transcribed_RNA"/>
</dbReference>
<dbReference type="Pfam" id="PF04908">
    <property type="entry name" value="SH3BGR"/>
    <property type="match status" value="1"/>
</dbReference>
<name>A0A7S2XBB1_9EUKA</name>
<dbReference type="InterPro" id="IPR006993">
    <property type="entry name" value="Glut_rich_SH3-bd"/>
</dbReference>
<feature type="coiled-coil region" evidence="1">
    <location>
        <begin position="18"/>
        <end position="52"/>
    </location>
</feature>
<reference evidence="2" key="1">
    <citation type="submission" date="2021-01" db="EMBL/GenBank/DDBJ databases">
        <authorList>
            <person name="Corre E."/>
            <person name="Pelletier E."/>
            <person name="Niang G."/>
            <person name="Scheremetjew M."/>
            <person name="Finn R."/>
            <person name="Kale V."/>
            <person name="Holt S."/>
            <person name="Cochrane G."/>
            <person name="Meng A."/>
            <person name="Brown T."/>
            <person name="Cohen L."/>
        </authorList>
    </citation>
    <scope>NUCLEOTIDE SEQUENCE</scope>
    <source>
        <strain evidence="2">CCMP622</strain>
    </source>
</reference>
<feature type="non-terminal residue" evidence="2">
    <location>
        <position position="1"/>
    </location>
</feature>
<sequence>VKSLRQKVYGFLEVDHHMTKLRRERRLMKEKKKALEQDKKLQENRKKLEAKRIEQAKTVREKIGISEGWHLAKTPTKKNQIQDLVVYTSSCPGNTMTRKYTISLLNLLDALKIKYEIKDVSLDRKTREWMLSNSCAVNKRQTPQVFKENRFLAVWPEIHEVHEQGLLLAFLASGKLPQTPVGGVKKRR</sequence>
<evidence type="ECO:0000313" key="2">
    <source>
        <dbReference type="EMBL" id="CAD9763214.1"/>
    </source>
</evidence>
<organism evidence="2">
    <name type="scientific">Lotharella oceanica</name>
    <dbReference type="NCBI Taxonomy" id="641309"/>
    <lineage>
        <taxon>Eukaryota</taxon>
        <taxon>Sar</taxon>
        <taxon>Rhizaria</taxon>
        <taxon>Cercozoa</taxon>
        <taxon>Chlorarachniophyceae</taxon>
        <taxon>Lotharella</taxon>
    </lineage>
</organism>
<proteinExistence type="predicted"/>
<accession>A0A7S2XBB1</accession>
<dbReference type="Gene3D" id="3.40.30.10">
    <property type="entry name" value="Glutaredoxin"/>
    <property type="match status" value="1"/>
</dbReference>
<gene>
    <name evidence="2" type="ORF">LSP00402_LOCUS9535</name>
</gene>
<dbReference type="InterPro" id="IPR036249">
    <property type="entry name" value="Thioredoxin-like_sf"/>
</dbReference>
<keyword evidence="1" id="KW-0175">Coiled coil</keyword>
<dbReference type="AlphaFoldDB" id="A0A7S2XBB1"/>
<evidence type="ECO:0000256" key="1">
    <source>
        <dbReference type="SAM" id="Coils"/>
    </source>
</evidence>
<dbReference type="SUPFAM" id="SSF52833">
    <property type="entry name" value="Thioredoxin-like"/>
    <property type="match status" value="1"/>
</dbReference>